<dbReference type="AlphaFoldDB" id="A0A6G9YMQ1"/>
<protein>
    <submittedName>
        <fullName evidence="1">Uncharacterized protein</fullName>
    </submittedName>
</protein>
<organism evidence="1 2">
    <name type="scientific">Nocardia arthritidis</name>
    <dbReference type="NCBI Taxonomy" id="228602"/>
    <lineage>
        <taxon>Bacteria</taxon>
        <taxon>Bacillati</taxon>
        <taxon>Actinomycetota</taxon>
        <taxon>Actinomycetes</taxon>
        <taxon>Mycobacteriales</taxon>
        <taxon>Nocardiaceae</taxon>
        <taxon>Nocardia</taxon>
    </lineage>
</organism>
<evidence type="ECO:0000313" key="2">
    <source>
        <dbReference type="Proteomes" id="UP000503540"/>
    </source>
</evidence>
<evidence type="ECO:0000313" key="1">
    <source>
        <dbReference type="EMBL" id="QIS14575.1"/>
    </source>
</evidence>
<dbReference type="RefSeq" id="WP_167476964.1">
    <property type="nucleotide sequence ID" value="NZ_CP046172.1"/>
</dbReference>
<keyword evidence="2" id="KW-1185">Reference proteome</keyword>
<sequence length="208" mass="23020">MALRFDTTGWEQLEPNVFRNRDDDLAEVQFYDMPPDLPASLADLDRLRREIVAHTAELGAGVIELDVVAIDGLPAIQQIVKVRPPGKELGVAYIAAFTIPRADRSVVLKLHCPEHGTTGIRDSMVFTQFSAEYGKGRPLADVMRMWAVHPYAPDISGGLPRNLSEEPELDAAYPTHPLSRARRLLSTLAPTIELHPDFKAAPPWHGCP</sequence>
<name>A0A6G9YMQ1_9NOCA</name>
<dbReference type="KEGG" id="nah:F5544_33700"/>
<accession>A0A6G9YMQ1</accession>
<gene>
    <name evidence="1" type="ORF">F5544_33700</name>
</gene>
<proteinExistence type="predicted"/>
<dbReference type="Proteomes" id="UP000503540">
    <property type="component" value="Chromosome"/>
</dbReference>
<dbReference type="EMBL" id="CP046172">
    <property type="protein sequence ID" value="QIS14575.1"/>
    <property type="molecule type" value="Genomic_DNA"/>
</dbReference>
<reference evidence="1 2" key="1">
    <citation type="journal article" date="2019" name="ACS Chem. Biol.">
        <title>Identification and Mobilization of a Cryptic Antibiotic Biosynthesis Gene Locus from a Human-Pathogenic Nocardia Isolate.</title>
        <authorList>
            <person name="Herisse M."/>
            <person name="Ishida K."/>
            <person name="Porter J.L."/>
            <person name="Howden B."/>
            <person name="Hertweck C."/>
            <person name="Stinear T.P."/>
            <person name="Pidot S.J."/>
        </authorList>
    </citation>
    <scope>NUCLEOTIDE SEQUENCE [LARGE SCALE GENOMIC DNA]</scope>
    <source>
        <strain evidence="1 2">AUSMDU00012717</strain>
    </source>
</reference>